<dbReference type="PROSITE" id="PS00154">
    <property type="entry name" value="ATPASE_E1_E2"/>
    <property type="match status" value="1"/>
</dbReference>
<dbReference type="Gene3D" id="2.70.150.10">
    <property type="entry name" value="Calcium-transporting ATPase, cytoplasmic transduction domain A"/>
    <property type="match status" value="1"/>
</dbReference>
<dbReference type="InterPro" id="IPR044492">
    <property type="entry name" value="P_typ_ATPase_HD_dom"/>
</dbReference>
<dbReference type="PANTHER" id="PTHR43520:SF8">
    <property type="entry name" value="P-TYPE CU(+) TRANSPORTER"/>
    <property type="match status" value="1"/>
</dbReference>
<dbReference type="AlphaFoldDB" id="A0A1I6Z248"/>
<keyword evidence="14" id="KW-1185">Reference proteome</keyword>
<evidence type="ECO:0000256" key="4">
    <source>
        <dbReference type="ARBA" id="ARBA00022692"/>
    </source>
</evidence>
<dbReference type="InterPro" id="IPR023298">
    <property type="entry name" value="ATPase_P-typ_TM_dom_sf"/>
</dbReference>
<keyword evidence="7 11" id="KW-0067">ATP-binding</keyword>
<comment type="subcellular location">
    <subcellularLocation>
        <location evidence="1">Cell membrane</location>
        <topology evidence="1">Multi-pass membrane protein</topology>
    </subcellularLocation>
</comment>
<dbReference type="GO" id="GO:0005886">
    <property type="term" value="C:plasma membrane"/>
    <property type="evidence" value="ECO:0007669"/>
    <property type="project" value="UniProtKB-SubCell"/>
</dbReference>
<evidence type="ECO:0000259" key="12">
    <source>
        <dbReference type="SMART" id="SM00746"/>
    </source>
</evidence>
<evidence type="ECO:0000256" key="11">
    <source>
        <dbReference type="RuleBase" id="RU362081"/>
    </source>
</evidence>
<dbReference type="PRINTS" id="PR00119">
    <property type="entry name" value="CATATPASE"/>
</dbReference>
<keyword evidence="3 11" id="KW-1003">Cell membrane</keyword>
<dbReference type="SUPFAM" id="SSF81653">
    <property type="entry name" value="Calcium ATPase, transduction domain A"/>
    <property type="match status" value="1"/>
</dbReference>
<dbReference type="InterPro" id="IPR018303">
    <property type="entry name" value="ATPase_P-typ_P_site"/>
</dbReference>
<dbReference type="Gene3D" id="3.40.50.1000">
    <property type="entry name" value="HAD superfamily/HAD-like"/>
    <property type="match status" value="1"/>
</dbReference>
<feature type="transmembrane region" description="Helical" evidence="11">
    <location>
        <begin position="224"/>
        <end position="242"/>
    </location>
</feature>
<dbReference type="FunFam" id="2.70.150.10:FF:000020">
    <property type="entry name" value="Copper-exporting P-type ATPase A"/>
    <property type="match status" value="1"/>
</dbReference>
<dbReference type="Pfam" id="PF00702">
    <property type="entry name" value="Hydrolase"/>
    <property type="match status" value="1"/>
</dbReference>
<dbReference type="Proteomes" id="UP000183371">
    <property type="component" value="Unassembled WGS sequence"/>
</dbReference>
<dbReference type="EMBL" id="FPBD01000002">
    <property type="protein sequence ID" value="SFT56762.1"/>
    <property type="molecule type" value="Genomic_DNA"/>
</dbReference>
<dbReference type="GO" id="GO:0016491">
    <property type="term" value="F:oxidoreductase activity"/>
    <property type="evidence" value="ECO:0007669"/>
    <property type="project" value="InterPro"/>
</dbReference>
<evidence type="ECO:0000256" key="6">
    <source>
        <dbReference type="ARBA" id="ARBA00022741"/>
    </source>
</evidence>
<dbReference type="PRINTS" id="PR00943">
    <property type="entry name" value="CUATPASE"/>
</dbReference>
<dbReference type="GO" id="GO:0060003">
    <property type="term" value="P:copper ion export"/>
    <property type="evidence" value="ECO:0007669"/>
    <property type="project" value="UniProtKB-ARBA"/>
</dbReference>
<feature type="transmembrane region" description="Helical" evidence="11">
    <location>
        <begin position="405"/>
        <end position="428"/>
    </location>
</feature>
<sequence length="776" mass="82384">MDEASNTPTSGTTEQDPVCGMQVTVTAETLAADFAGKSYHFCSEKCSHKFEGDPYFYASGNSKKQQDANAQDIDYTCPMHPQIVQKGPGECPICGMALEPMTVTSNDEPSHELVDFTRRFWLSAVLAIPLLAITMGPFIGLPFREWIGEPTAIYVEFILASPVVLWAGVPLFKRGIKSITTWNLNMWTLITLGVGAAYLYSLVATFLPGLFPPGIRAATGHPPVYYEAAAVIVALIFMGQVLELRARERTGDAIRALLDLAPKTARRVLDDSTEYDAPLENIMTGDKLRVRPGEAIPVDSRVINGQSYVDESMITGEPIALEKNVDDTVTGGTLNKNGTLIIEAINVGADTMLSKIVAMVSSAQRSRAPIQGMADKVSAYFVPTVVGISILSFFIWLIVGPAPSLSYAIIVAVSVLIIACPCALGLATPMSIMTASGRGAQAGVLIKDATALELMSKVDTLIVDKTGTITEGKPTVTSIHAFSEEYTEDQLLHVAASIEKGSEHPLAEAIVNAANYRGMALANSEDFEAHTGKGVSAKVDDHVYAIGNPAIFGLTDKISEEMKQKHQSLSETGNTSIYISNKEKVIGLIAISDPIKENASKAIKQLHEAGIKVIMATGDNALTAKTVAATVGIDEFKAEALPEDKKTLIDQLHTSGAMVAMAGDGVNDAPALASADVGLAMGTGADVAVESAGITLLNGDLTGIVRARKLAIGSLRNIRQNLFLAFVYNSAGVPIAAGILYPFTGALLSPMIAALAMSLSSFCVVMNSLRLKNLKL</sequence>
<evidence type="ECO:0000313" key="13">
    <source>
        <dbReference type="EMBL" id="SFT56762.1"/>
    </source>
</evidence>
<dbReference type="SUPFAM" id="SSF81665">
    <property type="entry name" value="Calcium ATPase, transmembrane domain M"/>
    <property type="match status" value="1"/>
</dbReference>
<dbReference type="InterPro" id="IPR027256">
    <property type="entry name" value="P-typ_ATPase_IB"/>
</dbReference>
<dbReference type="InterPro" id="IPR023299">
    <property type="entry name" value="ATPase_P-typ_cyto_dom_N"/>
</dbReference>
<dbReference type="SFLD" id="SFLDS00003">
    <property type="entry name" value="Haloacid_Dehalogenase"/>
    <property type="match status" value="1"/>
</dbReference>
<dbReference type="Pfam" id="PF19335">
    <property type="entry name" value="HMBD"/>
    <property type="match status" value="1"/>
</dbReference>
<evidence type="ECO:0000313" key="14">
    <source>
        <dbReference type="Proteomes" id="UP000183371"/>
    </source>
</evidence>
<keyword evidence="8" id="KW-1278">Translocase</keyword>
<dbReference type="CDD" id="cd02094">
    <property type="entry name" value="P-type_ATPase_Cu-like"/>
    <property type="match status" value="1"/>
</dbReference>
<dbReference type="NCBIfam" id="TIGR01494">
    <property type="entry name" value="ATPase_P-type"/>
    <property type="match status" value="1"/>
</dbReference>
<dbReference type="NCBIfam" id="TIGR01525">
    <property type="entry name" value="ATPase-IB_hvy"/>
    <property type="match status" value="1"/>
</dbReference>
<comment type="similarity">
    <text evidence="2 11">Belongs to the cation transport ATPase (P-type) (TC 3.A.3) family. Type IB subfamily.</text>
</comment>
<dbReference type="InterPro" id="IPR059000">
    <property type="entry name" value="ATPase_P-type_domA"/>
</dbReference>
<keyword evidence="6 11" id="KW-0547">Nucleotide-binding</keyword>
<feature type="transmembrane region" description="Helical" evidence="11">
    <location>
        <begin position="120"/>
        <end position="140"/>
    </location>
</feature>
<feature type="transmembrane region" description="Helical" evidence="11">
    <location>
        <begin position="184"/>
        <end position="204"/>
    </location>
</feature>
<evidence type="ECO:0000256" key="7">
    <source>
        <dbReference type="ARBA" id="ARBA00022840"/>
    </source>
</evidence>
<dbReference type="InterPro" id="IPR023214">
    <property type="entry name" value="HAD_sf"/>
</dbReference>
<dbReference type="PANTHER" id="PTHR43520">
    <property type="entry name" value="ATP7, ISOFORM B"/>
    <property type="match status" value="1"/>
</dbReference>
<dbReference type="Pfam" id="PF00122">
    <property type="entry name" value="E1-E2_ATPase"/>
    <property type="match status" value="1"/>
</dbReference>
<protein>
    <submittedName>
        <fullName evidence="13">Cu+-exporting ATPase</fullName>
    </submittedName>
</protein>
<evidence type="ECO:0000256" key="3">
    <source>
        <dbReference type="ARBA" id="ARBA00022475"/>
    </source>
</evidence>
<proteinExistence type="inferred from homology"/>
<dbReference type="InterPro" id="IPR007029">
    <property type="entry name" value="YHS_dom"/>
</dbReference>
<evidence type="ECO:0000256" key="10">
    <source>
        <dbReference type="ARBA" id="ARBA00023136"/>
    </source>
</evidence>
<name>A0A1I6Z248_9HYPH</name>
<evidence type="ECO:0000256" key="1">
    <source>
        <dbReference type="ARBA" id="ARBA00004651"/>
    </source>
</evidence>
<dbReference type="GO" id="GO:0005524">
    <property type="term" value="F:ATP binding"/>
    <property type="evidence" value="ECO:0007669"/>
    <property type="project" value="UniProtKB-UniRule"/>
</dbReference>
<dbReference type="GO" id="GO:0005507">
    <property type="term" value="F:copper ion binding"/>
    <property type="evidence" value="ECO:0007669"/>
    <property type="project" value="TreeGrafter"/>
</dbReference>
<evidence type="ECO:0000256" key="2">
    <source>
        <dbReference type="ARBA" id="ARBA00006024"/>
    </source>
</evidence>
<dbReference type="SFLD" id="SFLDF00027">
    <property type="entry name" value="p-type_atpase"/>
    <property type="match status" value="1"/>
</dbReference>
<feature type="transmembrane region" description="Helical" evidence="11">
    <location>
        <begin position="152"/>
        <end position="172"/>
    </location>
</feature>
<dbReference type="SFLD" id="SFLDG00002">
    <property type="entry name" value="C1.7:_P-type_atpase_like"/>
    <property type="match status" value="1"/>
</dbReference>
<dbReference type="NCBIfam" id="TIGR01511">
    <property type="entry name" value="ATPase-IB1_Cu"/>
    <property type="match status" value="1"/>
</dbReference>
<dbReference type="GO" id="GO:0055070">
    <property type="term" value="P:copper ion homeostasis"/>
    <property type="evidence" value="ECO:0007669"/>
    <property type="project" value="TreeGrafter"/>
</dbReference>
<dbReference type="InterPro" id="IPR012348">
    <property type="entry name" value="RNR-like"/>
</dbReference>
<dbReference type="InterPro" id="IPR036412">
    <property type="entry name" value="HAD-like_sf"/>
</dbReference>
<dbReference type="InterPro" id="IPR045800">
    <property type="entry name" value="HMBD"/>
</dbReference>
<dbReference type="InterPro" id="IPR011017">
    <property type="entry name" value="TRASH_dom"/>
</dbReference>
<organism evidence="13 14">
    <name type="scientific">Pseudovibrio denitrificans</name>
    <dbReference type="NCBI Taxonomy" id="258256"/>
    <lineage>
        <taxon>Bacteria</taxon>
        <taxon>Pseudomonadati</taxon>
        <taxon>Pseudomonadota</taxon>
        <taxon>Alphaproteobacteria</taxon>
        <taxon>Hyphomicrobiales</taxon>
        <taxon>Stappiaceae</taxon>
        <taxon>Pseudovibrio</taxon>
    </lineage>
</organism>
<gene>
    <name evidence="13" type="ORF">SAMN05444141_1026</name>
</gene>
<evidence type="ECO:0000256" key="8">
    <source>
        <dbReference type="ARBA" id="ARBA00022967"/>
    </source>
</evidence>
<keyword evidence="5 11" id="KW-0479">Metal-binding</keyword>
<keyword evidence="10 11" id="KW-0472">Membrane</keyword>
<dbReference type="InterPro" id="IPR001757">
    <property type="entry name" value="P_typ_ATPase"/>
</dbReference>
<dbReference type="InterPro" id="IPR008250">
    <property type="entry name" value="ATPase_P-typ_transduc_dom_A_sf"/>
</dbReference>
<dbReference type="GO" id="GO:0043682">
    <property type="term" value="F:P-type divalent copper transporter activity"/>
    <property type="evidence" value="ECO:0007669"/>
    <property type="project" value="TreeGrafter"/>
</dbReference>
<feature type="transmembrane region" description="Helical" evidence="11">
    <location>
        <begin position="747"/>
        <end position="769"/>
    </location>
</feature>
<feature type="domain" description="TRASH" evidence="12">
    <location>
        <begin position="16"/>
        <end position="54"/>
    </location>
</feature>
<accession>A0A1I6Z248</accession>
<keyword evidence="9 11" id="KW-1133">Transmembrane helix</keyword>
<evidence type="ECO:0000256" key="5">
    <source>
        <dbReference type="ARBA" id="ARBA00022723"/>
    </source>
</evidence>
<feature type="transmembrane region" description="Helical" evidence="11">
    <location>
        <begin position="377"/>
        <end position="399"/>
    </location>
</feature>
<dbReference type="SMART" id="SM00746">
    <property type="entry name" value="TRASH"/>
    <property type="match status" value="1"/>
</dbReference>
<dbReference type="Gene3D" id="1.10.620.20">
    <property type="entry name" value="Ribonucleotide Reductase, subunit A"/>
    <property type="match status" value="1"/>
</dbReference>
<feature type="transmembrane region" description="Helical" evidence="11">
    <location>
        <begin position="722"/>
        <end position="741"/>
    </location>
</feature>
<dbReference type="Pfam" id="PF04945">
    <property type="entry name" value="YHS"/>
    <property type="match status" value="1"/>
</dbReference>
<dbReference type="SUPFAM" id="SSF56784">
    <property type="entry name" value="HAD-like"/>
    <property type="match status" value="1"/>
</dbReference>
<reference evidence="14" key="1">
    <citation type="submission" date="2016-10" db="EMBL/GenBank/DDBJ databases">
        <authorList>
            <person name="Varghese N."/>
            <person name="Submissions S."/>
        </authorList>
    </citation>
    <scope>NUCLEOTIDE SEQUENCE [LARGE SCALE GENOMIC DNA]</scope>
    <source>
        <strain evidence="14">DSM 17465</strain>
    </source>
</reference>
<keyword evidence="4 11" id="KW-0812">Transmembrane</keyword>
<dbReference type="RefSeq" id="WP_054784587.1">
    <property type="nucleotide sequence ID" value="NZ_FPBD01000002.1"/>
</dbReference>
<dbReference type="GO" id="GO:0016887">
    <property type="term" value="F:ATP hydrolysis activity"/>
    <property type="evidence" value="ECO:0007669"/>
    <property type="project" value="InterPro"/>
</dbReference>
<evidence type="ECO:0000256" key="9">
    <source>
        <dbReference type="ARBA" id="ARBA00022989"/>
    </source>
</evidence>
<dbReference type="Gene3D" id="3.40.1110.10">
    <property type="entry name" value="Calcium-transporting ATPase, cytoplasmic domain N"/>
    <property type="match status" value="1"/>
</dbReference>